<dbReference type="AlphaFoldDB" id="A0A978V2V3"/>
<name>A0A978V2V3_ZIZJJ</name>
<comment type="caution">
    <text evidence="1">The sequence shown here is derived from an EMBL/GenBank/DDBJ whole genome shotgun (WGS) entry which is preliminary data.</text>
</comment>
<evidence type="ECO:0000313" key="1">
    <source>
        <dbReference type="EMBL" id="KAH7521686.1"/>
    </source>
</evidence>
<dbReference type="Proteomes" id="UP000813462">
    <property type="component" value="Unassembled WGS sequence"/>
</dbReference>
<dbReference type="EMBL" id="JAEACU010000007">
    <property type="protein sequence ID" value="KAH7521686.1"/>
    <property type="molecule type" value="Genomic_DNA"/>
</dbReference>
<evidence type="ECO:0000313" key="2">
    <source>
        <dbReference type="Proteomes" id="UP000813462"/>
    </source>
</evidence>
<proteinExistence type="predicted"/>
<gene>
    <name evidence="1" type="ORF">FEM48_Zijuj07G0059200</name>
</gene>
<accession>A0A978V2V3</accession>
<protein>
    <submittedName>
        <fullName evidence="1">Uncharacterized protein</fullName>
    </submittedName>
</protein>
<sequence length="152" mass="17642">MDRDKNGGLKNIKEINKKCALLFDSHSDVLDELLYFFTSEIPNSVPKKKRVQRISAKFLVDNGGLTKSGRDKRKRDDQGKVELEETNNIFQYVDYAEDAFKHFDKERKQLGISVEHFQFLMCSSFRISRDELETMVAPLVANRLMNCLTEES</sequence>
<organism evidence="1 2">
    <name type="scientific">Ziziphus jujuba var. spinosa</name>
    <dbReference type="NCBI Taxonomy" id="714518"/>
    <lineage>
        <taxon>Eukaryota</taxon>
        <taxon>Viridiplantae</taxon>
        <taxon>Streptophyta</taxon>
        <taxon>Embryophyta</taxon>
        <taxon>Tracheophyta</taxon>
        <taxon>Spermatophyta</taxon>
        <taxon>Magnoliopsida</taxon>
        <taxon>eudicotyledons</taxon>
        <taxon>Gunneridae</taxon>
        <taxon>Pentapetalae</taxon>
        <taxon>rosids</taxon>
        <taxon>fabids</taxon>
        <taxon>Rosales</taxon>
        <taxon>Rhamnaceae</taxon>
        <taxon>Paliureae</taxon>
        <taxon>Ziziphus</taxon>
    </lineage>
</organism>
<reference evidence="1" key="1">
    <citation type="journal article" date="2021" name="Front. Plant Sci.">
        <title>Chromosome-Scale Genome Assembly for Chinese Sour Jujube and Insights Into Its Genome Evolution and Domestication Signature.</title>
        <authorList>
            <person name="Shen L.-Y."/>
            <person name="Luo H."/>
            <person name="Wang X.-L."/>
            <person name="Wang X.-M."/>
            <person name="Qiu X.-J."/>
            <person name="Liu H."/>
            <person name="Zhou S.-S."/>
            <person name="Jia K.-H."/>
            <person name="Nie S."/>
            <person name="Bao Y.-T."/>
            <person name="Zhang R.-G."/>
            <person name="Yun Q.-Z."/>
            <person name="Chai Y.-H."/>
            <person name="Lu J.-Y."/>
            <person name="Li Y."/>
            <person name="Zhao S.-W."/>
            <person name="Mao J.-F."/>
            <person name="Jia S.-G."/>
            <person name="Mao Y.-M."/>
        </authorList>
    </citation>
    <scope>NUCLEOTIDE SEQUENCE</scope>
    <source>
        <strain evidence="1">AT0</strain>
        <tissue evidence="1">Leaf</tissue>
    </source>
</reference>